<feature type="transmembrane region" description="Helical" evidence="1">
    <location>
        <begin position="58"/>
        <end position="80"/>
    </location>
</feature>
<dbReference type="Proteomes" id="UP000245802">
    <property type="component" value="Chromosome"/>
</dbReference>
<evidence type="ECO:0000256" key="1">
    <source>
        <dbReference type="SAM" id="Phobius"/>
    </source>
</evidence>
<organism evidence="2 3">
    <name type="scientific">Gemmata obscuriglobus</name>
    <dbReference type="NCBI Taxonomy" id="114"/>
    <lineage>
        <taxon>Bacteria</taxon>
        <taxon>Pseudomonadati</taxon>
        <taxon>Planctomycetota</taxon>
        <taxon>Planctomycetia</taxon>
        <taxon>Gemmatales</taxon>
        <taxon>Gemmataceae</taxon>
        <taxon>Gemmata</taxon>
    </lineage>
</organism>
<feature type="transmembrane region" description="Helical" evidence="1">
    <location>
        <begin position="28"/>
        <end position="52"/>
    </location>
</feature>
<evidence type="ECO:0000313" key="2">
    <source>
        <dbReference type="EMBL" id="AWM37593.1"/>
    </source>
</evidence>
<proteinExistence type="predicted"/>
<keyword evidence="3" id="KW-1185">Reference proteome</keyword>
<evidence type="ECO:0000313" key="3">
    <source>
        <dbReference type="Proteomes" id="UP000245802"/>
    </source>
</evidence>
<dbReference type="AlphaFoldDB" id="A0A2Z3GV41"/>
<sequence length="106" mass="11029">MERTARPMMAVQVSLIVRQRRLRVSQKAALTILHVVMGALITLGGMQVAGSIASEQPLGALMVLAVSAVMPPLIATRVAWASGFAAGRVVRNTRGAEPGAAPDTAI</sequence>
<keyword evidence="1" id="KW-1133">Transmembrane helix</keyword>
<gene>
    <name evidence="2" type="ORF">C1280_11650</name>
</gene>
<name>A0A2Z3GV41_9BACT</name>
<dbReference type="KEGG" id="gog:C1280_11650"/>
<accession>A0A2Z3GV41</accession>
<dbReference type="EMBL" id="CP025958">
    <property type="protein sequence ID" value="AWM37593.1"/>
    <property type="molecule type" value="Genomic_DNA"/>
</dbReference>
<keyword evidence="1" id="KW-0812">Transmembrane</keyword>
<keyword evidence="1" id="KW-0472">Membrane</keyword>
<protein>
    <submittedName>
        <fullName evidence="2">Uncharacterized protein</fullName>
    </submittedName>
</protein>
<reference evidence="2 3" key="1">
    <citation type="submission" date="2018-01" db="EMBL/GenBank/DDBJ databases">
        <title>G. obscuriglobus.</title>
        <authorList>
            <person name="Franke J."/>
            <person name="Blomberg W."/>
            <person name="Selmecki A."/>
        </authorList>
    </citation>
    <scope>NUCLEOTIDE SEQUENCE [LARGE SCALE GENOMIC DNA]</scope>
    <source>
        <strain evidence="2 3">DSM 5831</strain>
    </source>
</reference>